<accession>N1PNH7</accession>
<keyword evidence="2" id="KW-1185">Reference proteome</keyword>
<dbReference type="EMBL" id="KB446538">
    <property type="protein sequence ID" value="EME44957.1"/>
    <property type="molecule type" value="Genomic_DNA"/>
</dbReference>
<reference evidence="1 2" key="2">
    <citation type="journal article" date="2012" name="PLoS Pathog.">
        <title>Diverse lifestyles and strategies of plant pathogenesis encoded in the genomes of eighteen Dothideomycetes fungi.</title>
        <authorList>
            <person name="Ohm R.A."/>
            <person name="Feau N."/>
            <person name="Henrissat B."/>
            <person name="Schoch C.L."/>
            <person name="Horwitz B.A."/>
            <person name="Barry K.W."/>
            <person name="Condon B.J."/>
            <person name="Copeland A.C."/>
            <person name="Dhillon B."/>
            <person name="Glaser F."/>
            <person name="Hesse C.N."/>
            <person name="Kosti I."/>
            <person name="LaButti K."/>
            <person name="Lindquist E.A."/>
            <person name="Lucas S."/>
            <person name="Salamov A.A."/>
            <person name="Bradshaw R.E."/>
            <person name="Ciuffetti L."/>
            <person name="Hamelin R.C."/>
            <person name="Kema G.H.J."/>
            <person name="Lawrence C."/>
            <person name="Scott J.A."/>
            <person name="Spatafora J.W."/>
            <person name="Turgeon B.G."/>
            <person name="de Wit P.J.G.M."/>
            <person name="Zhong S."/>
            <person name="Goodwin S.B."/>
            <person name="Grigoriev I.V."/>
        </authorList>
    </citation>
    <scope>NUCLEOTIDE SEQUENCE [LARGE SCALE GENOMIC DNA]</scope>
    <source>
        <strain evidence="2">NZE10 / CBS 128990</strain>
    </source>
</reference>
<name>N1PNH7_DOTSN</name>
<protein>
    <submittedName>
        <fullName evidence="1">Carbohydrate esterase family 12 protein</fullName>
    </submittedName>
</protein>
<proteinExistence type="predicted"/>
<dbReference type="SUPFAM" id="SSF52266">
    <property type="entry name" value="SGNH hydrolase"/>
    <property type="match status" value="1"/>
</dbReference>
<reference evidence="2" key="1">
    <citation type="journal article" date="2012" name="PLoS Genet.">
        <title>The genomes of the fungal plant pathogens Cladosporium fulvum and Dothistroma septosporum reveal adaptation to different hosts and lifestyles but also signatures of common ancestry.</title>
        <authorList>
            <person name="de Wit P.J.G.M."/>
            <person name="van der Burgt A."/>
            <person name="Oekmen B."/>
            <person name="Stergiopoulos I."/>
            <person name="Abd-Elsalam K.A."/>
            <person name="Aerts A.L."/>
            <person name="Bahkali A.H."/>
            <person name="Beenen H.G."/>
            <person name="Chettri P."/>
            <person name="Cox M.P."/>
            <person name="Datema E."/>
            <person name="de Vries R.P."/>
            <person name="Dhillon B."/>
            <person name="Ganley A.R."/>
            <person name="Griffiths S.A."/>
            <person name="Guo Y."/>
            <person name="Hamelin R.C."/>
            <person name="Henrissat B."/>
            <person name="Kabir M.S."/>
            <person name="Jashni M.K."/>
            <person name="Kema G."/>
            <person name="Klaubauf S."/>
            <person name="Lapidus A."/>
            <person name="Levasseur A."/>
            <person name="Lindquist E."/>
            <person name="Mehrabi R."/>
            <person name="Ohm R.A."/>
            <person name="Owen T.J."/>
            <person name="Salamov A."/>
            <person name="Schwelm A."/>
            <person name="Schijlen E."/>
            <person name="Sun H."/>
            <person name="van den Burg H.A."/>
            <person name="van Ham R.C.H.J."/>
            <person name="Zhang S."/>
            <person name="Goodwin S.B."/>
            <person name="Grigoriev I.V."/>
            <person name="Collemare J."/>
            <person name="Bradshaw R.E."/>
        </authorList>
    </citation>
    <scope>NUCLEOTIDE SEQUENCE [LARGE SCALE GENOMIC DNA]</scope>
    <source>
        <strain evidence="2">NZE10 / CBS 128990</strain>
    </source>
</reference>
<feature type="non-terminal residue" evidence="1">
    <location>
        <position position="1"/>
    </location>
</feature>
<gene>
    <name evidence="1" type="ORF">DOTSEDRAFT_127832</name>
</gene>
<dbReference type="AlphaFoldDB" id="N1PNH7"/>
<organism evidence="1 2">
    <name type="scientific">Dothistroma septosporum (strain NZE10 / CBS 128990)</name>
    <name type="common">Red band needle blight fungus</name>
    <name type="synonym">Mycosphaerella pini</name>
    <dbReference type="NCBI Taxonomy" id="675120"/>
    <lineage>
        <taxon>Eukaryota</taxon>
        <taxon>Fungi</taxon>
        <taxon>Dikarya</taxon>
        <taxon>Ascomycota</taxon>
        <taxon>Pezizomycotina</taxon>
        <taxon>Dothideomycetes</taxon>
        <taxon>Dothideomycetidae</taxon>
        <taxon>Mycosphaerellales</taxon>
        <taxon>Mycosphaerellaceae</taxon>
        <taxon>Dothistroma</taxon>
    </lineage>
</organism>
<dbReference type="STRING" id="675120.N1PNH7"/>
<evidence type="ECO:0000313" key="1">
    <source>
        <dbReference type="EMBL" id="EME44957.1"/>
    </source>
</evidence>
<evidence type="ECO:0000313" key="2">
    <source>
        <dbReference type="Proteomes" id="UP000016933"/>
    </source>
</evidence>
<dbReference type="HOGENOM" id="CLU_2711558_0_0_1"/>
<dbReference type="eggNOG" id="ENOG502R9MN">
    <property type="taxonomic scope" value="Eukaryota"/>
</dbReference>
<dbReference type="Gene3D" id="3.40.50.1110">
    <property type="entry name" value="SGNH hydrolase"/>
    <property type="match status" value="1"/>
</dbReference>
<dbReference type="InterPro" id="IPR036514">
    <property type="entry name" value="SGNH_hydro_sf"/>
</dbReference>
<dbReference type="OrthoDB" id="5041285at2759"/>
<sequence>IQFGHNDQAPVATMSPPQYSTNLAHFIFDVRTAGVEPILITPLTTRMFSGSPLHVSGMLSAEQIATISVALEQ</sequence>
<dbReference type="Proteomes" id="UP000016933">
    <property type="component" value="Unassembled WGS sequence"/>
</dbReference>